<comment type="similarity">
    <text evidence="1 2">Belongs to the ArsC family.</text>
</comment>
<gene>
    <name evidence="3" type="primary">yffB_2</name>
    <name evidence="3" type="ORF">NCTC11166_03417</name>
</gene>
<dbReference type="PANTHER" id="PTHR30041:SF8">
    <property type="entry name" value="PROTEIN YFFB"/>
    <property type="match status" value="1"/>
</dbReference>
<dbReference type="RefSeq" id="WP_112863943.1">
    <property type="nucleotide sequence ID" value="NZ_UAQP01000036.1"/>
</dbReference>
<dbReference type="Pfam" id="PF03960">
    <property type="entry name" value="ArsC"/>
    <property type="match status" value="1"/>
</dbReference>
<evidence type="ECO:0000256" key="1">
    <source>
        <dbReference type="ARBA" id="ARBA00007198"/>
    </source>
</evidence>
<dbReference type="PANTHER" id="PTHR30041">
    <property type="entry name" value="ARSENATE REDUCTASE"/>
    <property type="match status" value="1"/>
</dbReference>
<sequence length="117" mass="13146">MNIILYGISNCDSVKKARQWLAAQAIEHQFIDFKKQAPNENLIRQWLEQIELAQVLNKRSRTWRGLSAAEQARAADDGGAIALMMQHPSLIKRPLLQHAGGIALGFDAALYTQLFCE</sequence>
<reference evidence="3 4" key="1">
    <citation type="submission" date="2018-06" db="EMBL/GenBank/DDBJ databases">
        <authorList>
            <consortium name="Pathogen Informatics"/>
            <person name="Doyle S."/>
        </authorList>
    </citation>
    <scope>NUCLEOTIDE SEQUENCE [LARGE SCALE GENOMIC DNA]</scope>
    <source>
        <strain evidence="3 4">NCTC11166</strain>
    </source>
</reference>
<dbReference type="CDD" id="cd03035">
    <property type="entry name" value="ArsC_Yffb"/>
    <property type="match status" value="1"/>
</dbReference>
<accession>A0A2X1BNJ8</accession>
<dbReference type="NCBIfam" id="TIGR01617">
    <property type="entry name" value="arsC_related"/>
    <property type="match status" value="1"/>
</dbReference>
<dbReference type="AlphaFoldDB" id="A0A2X1BNJ8"/>
<evidence type="ECO:0000256" key="2">
    <source>
        <dbReference type="PROSITE-ProRule" id="PRU01282"/>
    </source>
</evidence>
<proteinExistence type="inferred from homology"/>
<dbReference type="InterPro" id="IPR036249">
    <property type="entry name" value="Thioredoxin-like_sf"/>
</dbReference>
<evidence type="ECO:0000313" key="3">
    <source>
        <dbReference type="EMBL" id="SPU57708.1"/>
    </source>
</evidence>
<dbReference type="SUPFAM" id="SSF52833">
    <property type="entry name" value="Thioredoxin-like"/>
    <property type="match status" value="1"/>
</dbReference>
<organism evidence="3 4">
    <name type="scientific">Brevundimonas vesicularis</name>
    <name type="common">Pseudomonas vesicularis</name>
    <dbReference type="NCBI Taxonomy" id="41276"/>
    <lineage>
        <taxon>Bacteria</taxon>
        <taxon>Pseudomonadati</taxon>
        <taxon>Pseudomonadota</taxon>
        <taxon>Alphaproteobacteria</taxon>
        <taxon>Caulobacterales</taxon>
        <taxon>Caulobacteraceae</taxon>
        <taxon>Brevundimonas</taxon>
    </lineage>
</organism>
<evidence type="ECO:0000313" key="4">
    <source>
        <dbReference type="Proteomes" id="UP000251186"/>
    </source>
</evidence>
<dbReference type="PROSITE" id="PS51353">
    <property type="entry name" value="ARSC"/>
    <property type="match status" value="1"/>
</dbReference>
<name>A0A2X1BNJ8_BREVE</name>
<dbReference type="Proteomes" id="UP000251186">
    <property type="component" value="Unassembled WGS sequence"/>
</dbReference>
<dbReference type="InterPro" id="IPR006504">
    <property type="entry name" value="Tscrpt_reg_Spx/MgsR"/>
</dbReference>
<dbReference type="InterPro" id="IPR006660">
    <property type="entry name" value="Arsenate_reductase-like"/>
</dbReference>
<dbReference type="Gene3D" id="3.40.30.10">
    <property type="entry name" value="Glutaredoxin"/>
    <property type="match status" value="1"/>
</dbReference>
<protein>
    <submittedName>
        <fullName evidence="3">Putative reductase</fullName>
    </submittedName>
</protein>
<dbReference type="EMBL" id="UAQP01000036">
    <property type="protein sequence ID" value="SPU57708.1"/>
    <property type="molecule type" value="Genomic_DNA"/>
</dbReference>